<keyword evidence="1" id="KW-0472">Membrane</keyword>
<comment type="caution">
    <text evidence="2">The sequence shown here is derived from an EMBL/GenBank/DDBJ whole genome shotgun (WGS) entry which is preliminary data.</text>
</comment>
<protein>
    <recommendedName>
        <fullName evidence="4">DUF2388 domain-containing protein</fullName>
    </recommendedName>
</protein>
<accession>A0A010SF59</accession>
<dbReference type="HOGENOM" id="CLU_146048_0_0_6"/>
<dbReference type="Pfam" id="PF09498">
    <property type="entry name" value="DUF2388"/>
    <property type="match status" value="1"/>
</dbReference>
<evidence type="ECO:0008006" key="4">
    <source>
        <dbReference type="Google" id="ProtNLM"/>
    </source>
</evidence>
<dbReference type="InterPro" id="IPR012661">
    <property type="entry name" value="CHP02448"/>
</dbReference>
<sequence>MADNHAPPDDYKCPPVKLHSQALAFGCYWVAIFTLVASASVRAEGCIGLGCLEKAGPLEYSMLTGFGLIFTTAWPFISTSDATKDGPSKHYTQAVKDDAAAYLATDGDIDGPMLESAWRTYLEQHSYLQLSKKEFAHMVLATYG</sequence>
<organism evidence="2 3">
    <name type="scientific">Pseudomonas fluorescens HK44</name>
    <dbReference type="NCBI Taxonomy" id="1042209"/>
    <lineage>
        <taxon>Bacteria</taxon>
        <taxon>Pseudomonadati</taxon>
        <taxon>Pseudomonadota</taxon>
        <taxon>Gammaproteobacteria</taxon>
        <taxon>Pseudomonadales</taxon>
        <taxon>Pseudomonadaceae</taxon>
        <taxon>Pseudomonas</taxon>
    </lineage>
</organism>
<name>A0A010SF59_PSEFL</name>
<dbReference type="AlphaFoldDB" id="A0A010SF59"/>
<evidence type="ECO:0000313" key="2">
    <source>
        <dbReference type="EMBL" id="EXF91805.1"/>
    </source>
</evidence>
<proteinExistence type="predicted"/>
<gene>
    <name evidence="2" type="ORF">HK44_013435</name>
</gene>
<evidence type="ECO:0000256" key="1">
    <source>
        <dbReference type="SAM" id="Phobius"/>
    </source>
</evidence>
<dbReference type="EMBL" id="AFOY02000019">
    <property type="protein sequence ID" value="EXF91805.1"/>
    <property type="molecule type" value="Genomic_DNA"/>
</dbReference>
<feature type="transmembrane region" description="Helical" evidence="1">
    <location>
        <begin position="60"/>
        <end position="77"/>
    </location>
</feature>
<keyword evidence="1" id="KW-1133">Transmembrane helix</keyword>
<feature type="transmembrane region" description="Helical" evidence="1">
    <location>
        <begin position="20"/>
        <end position="39"/>
    </location>
</feature>
<dbReference type="Proteomes" id="UP000022611">
    <property type="component" value="Unassembled WGS sequence"/>
</dbReference>
<keyword evidence="1" id="KW-0812">Transmembrane</keyword>
<reference evidence="2 3" key="1">
    <citation type="journal article" date="2011" name="J. Bacteriol.">
        <title>Draft genome sequence of the polycyclic aromatic hydrocarbon-degrading, genetically engineered bioluminescent bioreporter Pseudomonas fluorescens HK44.</title>
        <authorList>
            <person name="Chauhan A."/>
            <person name="Layton A.C."/>
            <person name="Williams D.E."/>
            <person name="Smartt A.E."/>
            <person name="Ripp S."/>
            <person name="Karpinets T.V."/>
            <person name="Brown S.D."/>
            <person name="Sayler G.S."/>
        </authorList>
    </citation>
    <scope>NUCLEOTIDE SEQUENCE [LARGE SCALE GENOMIC DNA]</scope>
    <source>
        <strain evidence="2 3">HK44</strain>
    </source>
</reference>
<dbReference type="PATRIC" id="fig|1042209.11.peg.5103"/>
<dbReference type="RefSeq" id="WP_019694298.1">
    <property type="nucleotide sequence ID" value="NZ_AFOY02000019.1"/>
</dbReference>
<evidence type="ECO:0000313" key="3">
    <source>
        <dbReference type="Proteomes" id="UP000022611"/>
    </source>
</evidence>